<dbReference type="GO" id="GO:0006567">
    <property type="term" value="P:L-threonine catabolic process"/>
    <property type="evidence" value="ECO:0007669"/>
    <property type="project" value="TreeGrafter"/>
</dbReference>
<dbReference type="InterPro" id="IPR015421">
    <property type="entry name" value="PyrdxlP-dep_Trfase_major"/>
</dbReference>
<comment type="cofactor">
    <cofactor evidence="1">
        <name>pyridoxal 5'-phosphate</name>
        <dbReference type="ChEBI" id="CHEBI:597326"/>
    </cofactor>
</comment>
<dbReference type="PANTHER" id="PTHR48097">
    <property type="entry name" value="L-THREONINE ALDOLASE-RELATED"/>
    <property type="match status" value="1"/>
</dbReference>
<evidence type="ECO:0000256" key="9">
    <source>
        <dbReference type="PIRSR" id="PIRSR017617-1"/>
    </source>
</evidence>
<keyword evidence="4" id="KW-0456">Lyase</keyword>
<evidence type="ECO:0000256" key="8">
    <source>
        <dbReference type="ARBA" id="ARBA00066573"/>
    </source>
</evidence>
<keyword evidence="3" id="KW-0663">Pyridoxal phosphate</keyword>
<reference evidence="11" key="1">
    <citation type="submission" date="2023-04" db="EMBL/GenBank/DDBJ databases">
        <title>Ambrosiozyma monospora NBRC 1965.</title>
        <authorList>
            <person name="Ichikawa N."/>
            <person name="Sato H."/>
            <person name="Tonouchi N."/>
        </authorList>
    </citation>
    <scope>NUCLEOTIDE SEQUENCE</scope>
    <source>
        <strain evidence="11">NBRC 1965</strain>
    </source>
</reference>
<dbReference type="GO" id="GO:0006545">
    <property type="term" value="P:glycine biosynthetic process"/>
    <property type="evidence" value="ECO:0007669"/>
    <property type="project" value="TreeGrafter"/>
</dbReference>
<dbReference type="PANTHER" id="PTHR48097:SF9">
    <property type="entry name" value="L-THREONINE ALDOLASE"/>
    <property type="match status" value="1"/>
</dbReference>
<evidence type="ECO:0000256" key="1">
    <source>
        <dbReference type="ARBA" id="ARBA00001933"/>
    </source>
</evidence>
<comment type="caution">
    <text evidence="11">The sequence shown here is derived from an EMBL/GenBank/DDBJ whole genome shotgun (WGS) entry which is preliminary data.</text>
</comment>
<dbReference type="GO" id="GO:0008732">
    <property type="term" value="F:L-allo-threonine aldolase activity"/>
    <property type="evidence" value="ECO:0007669"/>
    <property type="project" value="TreeGrafter"/>
</dbReference>
<dbReference type="SUPFAM" id="SSF53383">
    <property type="entry name" value="PLP-dependent transferases"/>
    <property type="match status" value="1"/>
</dbReference>
<feature type="modified residue" description="N6-(pyridoxal phosphate)lysine" evidence="9">
    <location>
        <position position="208"/>
    </location>
</feature>
<evidence type="ECO:0000313" key="11">
    <source>
        <dbReference type="EMBL" id="GMG27121.1"/>
    </source>
</evidence>
<keyword evidence="12" id="KW-1185">Reference proteome</keyword>
<evidence type="ECO:0000256" key="5">
    <source>
        <dbReference type="ARBA" id="ARBA00050410"/>
    </source>
</evidence>
<comment type="catalytic activity">
    <reaction evidence="5">
        <text>L-threonine = acetaldehyde + glycine</text>
        <dbReference type="Rhea" id="RHEA:19625"/>
        <dbReference type="ChEBI" id="CHEBI:15343"/>
        <dbReference type="ChEBI" id="CHEBI:57305"/>
        <dbReference type="ChEBI" id="CHEBI:57926"/>
        <dbReference type="EC" id="4.1.2.48"/>
    </reaction>
</comment>
<dbReference type="NCBIfam" id="NF041359">
    <property type="entry name" value="GntG_guanitoxin"/>
    <property type="match status" value="1"/>
</dbReference>
<sequence>MSQSQKLPSSHNEFRSDTFTVPTESMKRAVFEATDGDDVYGEDQDTNHLQEKVAKLAGKESGLFCVSGTLSNQIAIRTLLTQPPYSVLGDYRAHVFTCESAGLAILSQALITPVYPKNGKYITLEDIIPKVIYDDIHYAPTKVVSLENTIHGIVMPLDEIKRISDWCRTKGIKVHLDGARLFNASVATGIPLADYCQYFDSISLCLSKSLGAPIGSVLVGDSEFIAKANHFRKQNGGGIRQAGFIARMASIAIDENLPRLAEADAYAKDFAKFCVDHGMVLDEPADTNFVFIDGSKTFIDPELLKLATKKYNVKAGGYRFAFHFQNSHEAIENLKKALLEAFEASKKIKHDDNGTYSKYASSL</sequence>
<dbReference type="GO" id="GO:0005829">
    <property type="term" value="C:cytosol"/>
    <property type="evidence" value="ECO:0007669"/>
    <property type="project" value="TreeGrafter"/>
</dbReference>
<evidence type="ECO:0000256" key="4">
    <source>
        <dbReference type="ARBA" id="ARBA00023239"/>
    </source>
</evidence>
<dbReference type="EC" id="4.1.2.48" evidence="8"/>
<protein>
    <recommendedName>
        <fullName evidence="8">low-specificity L-threonine aldolase</fullName>
        <ecNumber evidence="8">4.1.2.48</ecNumber>
    </recommendedName>
</protein>
<dbReference type="InterPro" id="IPR023603">
    <property type="entry name" value="Low_specificity_L-TA-like"/>
</dbReference>
<evidence type="ECO:0000313" key="12">
    <source>
        <dbReference type="Proteomes" id="UP001165063"/>
    </source>
</evidence>
<comment type="pathway">
    <text evidence="7">Amino-acid degradation; L-threonine degradation via aldolase pathway; acetaldehyde and glycine from L-threonine: step 1/1.</text>
</comment>
<gene>
    <name evidence="11" type="ORF">Amon01_000338900</name>
</gene>
<dbReference type="PIRSF" id="PIRSF017617">
    <property type="entry name" value="Thr_aldolase"/>
    <property type="match status" value="1"/>
</dbReference>
<feature type="domain" description="Aromatic amino acid beta-eliminating lyase/threonine aldolase" evidence="10">
    <location>
        <begin position="13"/>
        <end position="293"/>
    </location>
</feature>
<name>A0A9W6YYU3_AMBMO</name>
<comment type="catalytic activity">
    <reaction evidence="6">
        <text>L-allo-threonine = acetaldehyde + glycine</text>
        <dbReference type="Rhea" id="RHEA:26209"/>
        <dbReference type="ChEBI" id="CHEBI:15343"/>
        <dbReference type="ChEBI" id="CHEBI:57305"/>
        <dbReference type="ChEBI" id="CHEBI:58585"/>
        <dbReference type="EC" id="4.1.2.48"/>
    </reaction>
</comment>
<dbReference type="InterPro" id="IPR015424">
    <property type="entry name" value="PyrdxlP-dep_Trfase"/>
</dbReference>
<accession>A0A9W6YYU3</accession>
<dbReference type="AlphaFoldDB" id="A0A9W6YYU3"/>
<organism evidence="11 12">
    <name type="scientific">Ambrosiozyma monospora</name>
    <name type="common">Yeast</name>
    <name type="synonym">Endomycopsis monosporus</name>
    <dbReference type="NCBI Taxonomy" id="43982"/>
    <lineage>
        <taxon>Eukaryota</taxon>
        <taxon>Fungi</taxon>
        <taxon>Dikarya</taxon>
        <taxon>Ascomycota</taxon>
        <taxon>Saccharomycotina</taxon>
        <taxon>Pichiomycetes</taxon>
        <taxon>Pichiales</taxon>
        <taxon>Pichiaceae</taxon>
        <taxon>Ambrosiozyma</taxon>
    </lineage>
</organism>
<evidence type="ECO:0000256" key="7">
    <source>
        <dbReference type="ARBA" id="ARBA00060555"/>
    </source>
</evidence>
<dbReference type="Gene3D" id="3.40.640.10">
    <property type="entry name" value="Type I PLP-dependent aspartate aminotransferase-like (Major domain)"/>
    <property type="match status" value="1"/>
</dbReference>
<dbReference type="CDD" id="cd06502">
    <property type="entry name" value="TA_like"/>
    <property type="match status" value="1"/>
</dbReference>
<evidence type="ECO:0000256" key="6">
    <source>
        <dbReference type="ARBA" id="ARBA00050939"/>
    </source>
</evidence>
<dbReference type="InterPro" id="IPR001597">
    <property type="entry name" value="ArAA_b-elim_lyase/Thr_aldolase"/>
</dbReference>
<dbReference type="EMBL" id="BSXU01001407">
    <property type="protein sequence ID" value="GMG27121.1"/>
    <property type="molecule type" value="Genomic_DNA"/>
</dbReference>
<dbReference type="OrthoDB" id="10261951at2759"/>
<comment type="similarity">
    <text evidence="2">Belongs to the threonine aldolase family.</text>
</comment>
<dbReference type="FunFam" id="3.40.640.10:FF:000030">
    <property type="entry name" value="Low-specificity L-threonine aldolase"/>
    <property type="match status" value="1"/>
</dbReference>
<dbReference type="Proteomes" id="UP001165063">
    <property type="component" value="Unassembled WGS sequence"/>
</dbReference>
<evidence type="ECO:0000259" key="10">
    <source>
        <dbReference type="Pfam" id="PF01212"/>
    </source>
</evidence>
<proteinExistence type="inferred from homology"/>
<evidence type="ECO:0000256" key="2">
    <source>
        <dbReference type="ARBA" id="ARBA00006966"/>
    </source>
</evidence>
<evidence type="ECO:0000256" key="3">
    <source>
        <dbReference type="ARBA" id="ARBA00022898"/>
    </source>
</evidence>
<dbReference type="Pfam" id="PF01212">
    <property type="entry name" value="Beta_elim_lyase"/>
    <property type="match status" value="1"/>
</dbReference>